<reference evidence="2 3" key="1">
    <citation type="submission" date="2024-04" db="EMBL/GenBank/DDBJ databases">
        <authorList>
            <person name="Fracassetti M."/>
        </authorList>
    </citation>
    <scope>NUCLEOTIDE SEQUENCE [LARGE SCALE GENOMIC DNA]</scope>
</reference>
<keyword evidence="3" id="KW-1185">Reference proteome</keyword>
<feature type="chain" id="PRO_5043617979" evidence="1">
    <location>
        <begin position="21"/>
        <end position="174"/>
    </location>
</feature>
<gene>
    <name evidence="2" type="ORF">LTRI10_LOCUS43786</name>
</gene>
<organism evidence="2 3">
    <name type="scientific">Linum trigynum</name>
    <dbReference type="NCBI Taxonomy" id="586398"/>
    <lineage>
        <taxon>Eukaryota</taxon>
        <taxon>Viridiplantae</taxon>
        <taxon>Streptophyta</taxon>
        <taxon>Embryophyta</taxon>
        <taxon>Tracheophyta</taxon>
        <taxon>Spermatophyta</taxon>
        <taxon>Magnoliopsida</taxon>
        <taxon>eudicotyledons</taxon>
        <taxon>Gunneridae</taxon>
        <taxon>Pentapetalae</taxon>
        <taxon>rosids</taxon>
        <taxon>fabids</taxon>
        <taxon>Malpighiales</taxon>
        <taxon>Linaceae</taxon>
        <taxon>Linum</taxon>
    </lineage>
</organism>
<protein>
    <submittedName>
        <fullName evidence="2">Uncharacterized protein</fullName>
    </submittedName>
</protein>
<name>A0AAV2G0Y7_9ROSI</name>
<evidence type="ECO:0000313" key="3">
    <source>
        <dbReference type="Proteomes" id="UP001497516"/>
    </source>
</evidence>
<dbReference type="AlphaFoldDB" id="A0AAV2G0Y7"/>
<evidence type="ECO:0000256" key="1">
    <source>
        <dbReference type="SAM" id="SignalP"/>
    </source>
</evidence>
<accession>A0AAV2G0Y7</accession>
<dbReference type="EMBL" id="OZ034820">
    <property type="protein sequence ID" value="CAL1403887.1"/>
    <property type="molecule type" value="Genomic_DNA"/>
</dbReference>
<sequence>MAPLPLLFLFAFLLPFSTESQVVKSSVSCLDCTTTTAPHHFSGIRVGVKCDGVEKLVMTEAESDGSFESELPTTGSTPPANCVAKLLGGQTKLYALRTSLVSNLVKANNGDDENSYTTSTPLAFYTACPRGKASYCNGNGVGSSKTVDLPLPREWGLAPTSYYLNPFIPIIGIP</sequence>
<feature type="signal peptide" evidence="1">
    <location>
        <begin position="1"/>
        <end position="20"/>
    </location>
</feature>
<proteinExistence type="predicted"/>
<dbReference type="Proteomes" id="UP001497516">
    <property type="component" value="Chromosome 7"/>
</dbReference>
<keyword evidence="1" id="KW-0732">Signal</keyword>
<evidence type="ECO:0000313" key="2">
    <source>
        <dbReference type="EMBL" id="CAL1403887.1"/>
    </source>
</evidence>